<evidence type="ECO:0000256" key="1">
    <source>
        <dbReference type="SAM" id="Phobius"/>
    </source>
</evidence>
<sequence length="387" mass="40816">MSGHLAERSRKTYVALGLLLVVVGALATATSIAVYRGNFTSAIPVKLYATRAGLSLEPGSDVKIREVVVGRVTDVKLVDGQAEISMDIDDNRASTIAANVSAAIDPTTLFGRKFVTLVQPATPSSETISAGTVLSTGQVATEINDLLESLVTVLRTVEPEKVNGSLNALATSLHGRGDHLGDTLVELNTYLSSFNDSIPTLQRDLMQGAQTTDILAAATPDLMATVDHASTTATTITERQDQLNAFILSFTGFGNSGHGLLDAAGTPLTESLSSLAPTTALLAERAPALPCFVESLKQTNTYLERIFGGSDMPGLNITSTLLMGDPPYTNSANLPVVEADGPVACYDWTQPQGHTNFDDGSDAYRPARTPMDLIGNPFAQFFLGGLR</sequence>
<dbReference type="OrthoDB" id="3460188at2"/>
<feature type="transmembrane region" description="Helical" evidence="1">
    <location>
        <begin position="12"/>
        <end position="35"/>
    </location>
</feature>
<dbReference type="PANTHER" id="PTHR33371:SF19">
    <property type="entry name" value="MCE-FAMILY PROTEIN MCE4A"/>
    <property type="match status" value="1"/>
</dbReference>
<dbReference type="RefSeq" id="WP_052455227.1">
    <property type="nucleotide sequence ID" value="NZ_JAJNCM010000049.1"/>
</dbReference>
<evidence type="ECO:0000259" key="2">
    <source>
        <dbReference type="Pfam" id="PF02470"/>
    </source>
</evidence>
<accession>A0A098BEK6</accession>
<feature type="domain" description="Mammalian cell entry C-terminal" evidence="3">
    <location>
        <begin position="125"/>
        <end position="341"/>
    </location>
</feature>
<evidence type="ECO:0000313" key="5">
    <source>
        <dbReference type="Proteomes" id="UP000042997"/>
    </source>
</evidence>
<protein>
    <submittedName>
        <fullName evidence="4">Putative Mce family protein</fullName>
    </submittedName>
</protein>
<organism evidence="4 5">
    <name type="scientific">Rhodococcus ruber</name>
    <dbReference type="NCBI Taxonomy" id="1830"/>
    <lineage>
        <taxon>Bacteria</taxon>
        <taxon>Bacillati</taxon>
        <taxon>Actinomycetota</taxon>
        <taxon>Actinomycetes</taxon>
        <taxon>Mycobacteriales</taxon>
        <taxon>Nocardiaceae</taxon>
        <taxon>Rhodococcus</taxon>
    </lineage>
</organism>
<gene>
    <name evidence="4" type="primary">mce7A</name>
    <name evidence="4" type="ORF">RHRU231_210064</name>
</gene>
<dbReference type="NCBIfam" id="TIGR00996">
    <property type="entry name" value="Mtu_fam_mce"/>
    <property type="match status" value="1"/>
</dbReference>
<evidence type="ECO:0000313" key="4">
    <source>
        <dbReference type="EMBL" id="CDZ87138.1"/>
    </source>
</evidence>
<evidence type="ECO:0000259" key="3">
    <source>
        <dbReference type="Pfam" id="PF11887"/>
    </source>
</evidence>
<dbReference type="EMBL" id="CCSD01000030">
    <property type="protein sequence ID" value="CDZ87138.1"/>
    <property type="molecule type" value="Genomic_DNA"/>
</dbReference>
<name>A0A098BEK6_9NOCA</name>
<feature type="domain" description="Mce/MlaD" evidence="2">
    <location>
        <begin position="43"/>
        <end position="119"/>
    </location>
</feature>
<dbReference type="PANTHER" id="PTHR33371">
    <property type="entry name" value="INTERMEMBRANE PHOSPHOLIPID TRANSPORT SYSTEM BINDING PROTEIN MLAD-RELATED"/>
    <property type="match status" value="1"/>
</dbReference>
<keyword evidence="1" id="KW-0812">Transmembrane</keyword>
<dbReference type="Pfam" id="PF02470">
    <property type="entry name" value="MlaD"/>
    <property type="match status" value="1"/>
</dbReference>
<keyword evidence="1" id="KW-1133">Transmembrane helix</keyword>
<dbReference type="Proteomes" id="UP000042997">
    <property type="component" value="Unassembled WGS sequence"/>
</dbReference>
<dbReference type="InterPro" id="IPR005693">
    <property type="entry name" value="Mce"/>
</dbReference>
<dbReference type="InterPro" id="IPR003399">
    <property type="entry name" value="Mce/MlaD"/>
</dbReference>
<dbReference type="AlphaFoldDB" id="A0A098BEK6"/>
<dbReference type="InterPro" id="IPR024516">
    <property type="entry name" value="Mce_C"/>
</dbReference>
<reference evidence="4 5" key="1">
    <citation type="journal article" date="2014" name="Genome Announc.">
        <title>Draft Genome Sequence of Propane- and Butane-Oxidizing Actinobacterium Rhodococcus ruber IEGM 231.</title>
        <authorList>
            <person name="Ivshina I.B."/>
            <person name="Kuyukina M.S."/>
            <person name="Krivoruchko A.V."/>
            <person name="Barbe V."/>
            <person name="Fischer C."/>
        </authorList>
    </citation>
    <scope>NUCLEOTIDE SEQUENCE [LARGE SCALE GENOMIC DNA]</scope>
</reference>
<dbReference type="InterPro" id="IPR052336">
    <property type="entry name" value="MlaD_Phospholipid_Transporter"/>
</dbReference>
<dbReference type="GO" id="GO:0051701">
    <property type="term" value="P:biological process involved in interaction with host"/>
    <property type="evidence" value="ECO:0007669"/>
    <property type="project" value="TreeGrafter"/>
</dbReference>
<dbReference type="GO" id="GO:0005576">
    <property type="term" value="C:extracellular region"/>
    <property type="evidence" value="ECO:0007669"/>
    <property type="project" value="TreeGrafter"/>
</dbReference>
<keyword evidence="1" id="KW-0472">Membrane</keyword>
<proteinExistence type="predicted"/>
<dbReference type="Pfam" id="PF11887">
    <property type="entry name" value="Mce4_CUP1"/>
    <property type="match status" value="1"/>
</dbReference>